<dbReference type="SMART" id="SM00257">
    <property type="entry name" value="LysM"/>
    <property type="match status" value="1"/>
</dbReference>
<sequence>MKTLASVSRSKIAASAWGAKRLQLLLVSRSDVMTRSKKKRALVSMANNASARFYILAIVVALLLTFSSSAEGRLGQVPSPASPAPICDDVHGAVEGDTCFAVAQEFNLTPAQFSAINPNINCDKVFIGQWLCIKGTA</sequence>
<protein>
    <recommendedName>
        <fullName evidence="3">LysM domain-containing protein</fullName>
    </recommendedName>
</protein>
<gene>
    <name evidence="4" type="ORF">ZIOFF_017855</name>
</gene>
<keyword evidence="1" id="KW-0147">Chitin-binding</keyword>
<dbReference type="InterPro" id="IPR052210">
    <property type="entry name" value="LysM1-like"/>
</dbReference>
<keyword evidence="5" id="KW-1185">Reference proteome</keyword>
<dbReference type="CDD" id="cd00118">
    <property type="entry name" value="LysM"/>
    <property type="match status" value="1"/>
</dbReference>
<dbReference type="Proteomes" id="UP000734854">
    <property type="component" value="Unassembled WGS sequence"/>
</dbReference>
<organism evidence="4 5">
    <name type="scientific">Zingiber officinale</name>
    <name type="common">Ginger</name>
    <name type="synonym">Amomum zingiber</name>
    <dbReference type="NCBI Taxonomy" id="94328"/>
    <lineage>
        <taxon>Eukaryota</taxon>
        <taxon>Viridiplantae</taxon>
        <taxon>Streptophyta</taxon>
        <taxon>Embryophyta</taxon>
        <taxon>Tracheophyta</taxon>
        <taxon>Spermatophyta</taxon>
        <taxon>Magnoliopsida</taxon>
        <taxon>Liliopsida</taxon>
        <taxon>Zingiberales</taxon>
        <taxon>Zingiberaceae</taxon>
        <taxon>Zingiber</taxon>
    </lineage>
</organism>
<comment type="caution">
    <text evidence="4">The sequence shown here is derived from an EMBL/GenBank/DDBJ whole genome shotgun (WGS) entry which is preliminary data.</text>
</comment>
<evidence type="ECO:0000313" key="5">
    <source>
        <dbReference type="Proteomes" id="UP000734854"/>
    </source>
</evidence>
<dbReference type="PROSITE" id="PS51782">
    <property type="entry name" value="LYSM"/>
    <property type="match status" value="1"/>
</dbReference>
<dbReference type="EMBL" id="JACMSC010000005">
    <property type="protein sequence ID" value="KAG6520795.1"/>
    <property type="molecule type" value="Genomic_DNA"/>
</dbReference>
<dbReference type="InterPro" id="IPR018392">
    <property type="entry name" value="LysM"/>
</dbReference>
<proteinExistence type="predicted"/>
<dbReference type="GO" id="GO:0008061">
    <property type="term" value="F:chitin binding"/>
    <property type="evidence" value="ECO:0007669"/>
    <property type="project" value="UniProtKB-KW"/>
</dbReference>
<feature type="domain" description="LysM" evidence="3">
    <location>
        <begin position="89"/>
        <end position="133"/>
    </location>
</feature>
<dbReference type="SUPFAM" id="SSF54106">
    <property type="entry name" value="LysM domain"/>
    <property type="match status" value="1"/>
</dbReference>
<evidence type="ECO:0000313" key="4">
    <source>
        <dbReference type="EMBL" id="KAG6520795.1"/>
    </source>
</evidence>
<dbReference type="AlphaFoldDB" id="A0A8J5HC91"/>
<dbReference type="Gene3D" id="3.10.350.10">
    <property type="entry name" value="LysM domain"/>
    <property type="match status" value="1"/>
</dbReference>
<evidence type="ECO:0000259" key="3">
    <source>
        <dbReference type="PROSITE" id="PS51782"/>
    </source>
</evidence>
<dbReference type="Pfam" id="PF01476">
    <property type="entry name" value="LysM"/>
    <property type="match status" value="1"/>
</dbReference>
<name>A0A8J5HC91_ZINOF</name>
<evidence type="ECO:0000256" key="1">
    <source>
        <dbReference type="ARBA" id="ARBA00022669"/>
    </source>
</evidence>
<dbReference type="PANTHER" id="PTHR34997:SF1">
    <property type="entry name" value="PEPTIDOGLYCAN-BINDING LYSIN DOMAIN"/>
    <property type="match status" value="1"/>
</dbReference>
<accession>A0A8J5HC91</accession>
<dbReference type="PANTHER" id="PTHR34997">
    <property type="entry name" value="AM15"/>
    <property type="match status" value="1"/>
</dbReference>
<keyword evidence="2" id="KW-0843">Virulence</keyword>
<dbReference type="InterPro" id="IPR036779">
    <property type="entry name" value="LysM_dom_sf"/>
</dbReference>
<reference evidence="4 5" key="1">
    <citation type="submission" date="2020-08" db="EMBL/GenBank/DDBJ databases">
        <title>Plant Genome Project.</title>
        <authorList>
            <person name="Zhang R.-G."/>
        </authorList>
    </citation>
    <scope>NUCLEOTIDE SEQUENCE [LARGE SCALE GENOMIC DNA]</scope>
    <source>
        <tissue evidence="4">Rhizome</tissue>
    </source>
</reference>
<evidence type="ECO:0000256" key="2">
    <source>
        <dbReference type="ARBA" id="ARBA00023026"/>
    </source>
</evidence>